<evidence type="ECO:0000313" key="2">
    <source>
        <dbReference type="EMBL" id="MFC0211374.1"/>
    </source>
</evidence>
<gene>
    <name evidence="2" type="ORF">ACFFK0_02720</name>
</gene>
<proteinExistence type="predicted"/>
<name>A0ABV6DFG3_9BACL</name>
<dbReference type="InterPro" id="IPR025012">
    <property type="entry name" value="DUF3898"/>
</dbReference>
<dbReference type="RefSeq" id="WP_377468348.1">
    <property type="nucleotide sequence ID" value="NZ_JBHLWN010000014.1"/>
</dbReference>
<dbReference type="Proteomes" id="UP001589776">
    <property type="component" value="Unassembled WGS sequence"/>
</dbReference>
<feature type="domain" description="DUF3898" evidence="1">
    <location>
        <begin position="262"/>
        <end position="351"/>
    </location>
</feature>
<dbReference type="InterPro" id="IPR025006">
    <property type="entry name" value="DUF3900"/>
</dbReference>
<protein>
    <submittedName>
        <fullName evidence="2">DUF3900 domain-containing protein</fullName>
    </submittedName>
</protein>
<dbReference type="EMBL" id="JBHLWN010000014">
    <property type="protein sequence ID" value="MFC0211374.1"/>
    <property type="molecule type" value="Genomic_DNA"/>
</dbReference>
<evidence type="ECO:0000259" key="1">
    <source>
        <dbReference type="Pfam" id="PF13037"/>
    </source>
</evidence>
<reference evidence="2 3" key="1">
    <citation type="submission" date="2024-09" db="EMBL/GenBank/DDBJ databases">
        <authorList>
            <person name="Sun Q."/>
            <person name="Mori K."/>
        </authorList>
    </citation>
    <scope>NUCLEOTIDE SEQUENCE [LARGE SCALE GENOMIC DNA]</scope>
    <source>
        <strain evidence="2 3">CCM 7759</strain>
    </source>
</reference>
<sequence>MDFIVQFASFFVIQTEDDRRYKHYQTMDGDDYEDSELKPFLDGEFARIVKRKAERNPVSENVPTKIGRFAVEPGFELDSNPNYNLFRRLRQAESKEQFLNCTDELMRAYLDTSAVRGGALIVVRARWYQVSDDPMLFVLKCDFEPKIARIADEKKLIDQVEMAISARNIKSIQYPHMPEEGAFDEWELKIHQASHARYFEDFLKYVSYEKTMPEVMNDQVMTMVGSYLQEELQAPDITEVRQRELEIEAQKYEVWAASEKRELQESWPHERVVEATNWLVEQKPDLELKLKLDGVLVKGKMADYGGRIHIARVGGKYAVLITGDLFEFEHGVSPVELLQPDELEQVLERLENGPRLERDDEIPY</sequence>
<dbReference type="Pfam" id="PF13037">
    <property type="entry name" value="DUF3898"/>
    <property type="match status" value="1"/>
</dbReference>
<organism evidence="2 3">
    <name type="scientific">Paenibacillus chartarius</name>
    <dbReference type="NCBI Taxonomy" id="747481"/>
    <lineage>
        <taxon>Bacteria</taxon>
        <taxon>Bacillati</taxon>
        <taxon>Bacillota</taxon>
        <taxon>Bacilli</taxon>
        <taxon>Bacillales</taxon>
        <taxon>Paenibacillaceae</taxon>
        <taxon>Paenibacillus</taxon>
    </lineage>
</organism>
<keyword evidence="3" id="KW-1185">Reference proteome</keyword>
<dbReference type="Pfam" id="PF13039">
    <property type="entry name" value="DUF3900"/>
    <property type="match status" value="1"/>
</dbReference>
<comment type="caution">
    <text evidence="2">The sequence shown here is derived from an EMBL/GenBank/DDBJ whole genome shotgun (WGS) entry which is preliminary data.</text>
</comment>
<accession>A0ABV6DFG3</accession>
<evidence type="ECO:0000313" key="3">
    <source>
        <dbReference type="Proteomes" id="UP001589776"/>
    </source>
</evidence>